<protein>
    <recommendedName>
        <fullName evidence="3">Esterase</fullName>
    </recommendedName>
</protein>
<dbReference type="AlphaFoldDB" id="S3KDX0"/>
<comment type="caution">
    <text evidence="1">The sequence shown here is derived from an EMBL/GenBank/DDBJ whole genome shotgun (WGS) entry which is preliminary data.</text>
</comment>
<dbReference type="Pfam" id="PF00756">
    <property type="entry name" value="Esterase"/>
    <property type="match status" value="1"/>
</dbReference>
<evidence type="ECO:0008006" key="3">
    <source>
        <dbReference type="Google" id="ProtNLM"/>
    </source>
</evidence>
<reference evidence="1 2" key="1">
    <citation type="submission" date="2013-04" db="EMBL/GenBank/DDBJ databases">
        <title>The Genome Sequence of Treponema maltophilum ATCC 51939.</title>
        <authorList>
            <consortium name="The Broad Institute Genomics Platform"/>
            <person name="Earl A."/>
            <person name="Ward D."/>
            <person name="Feldgarden M."/>
            <person name="Gevers D."/>
            <person name="Leonetti C."/>
            <person name="Blanton J.M."/>
            <person name="Dewhirst F.E."/>
            <person name="Izard J."/>
            <person name="Walker B."/>
            <person name="Young S."/>
            <person name="Zeng Q."/>
            <person name="Gargeya S."/>
            <person name="Fitzgerald M."/>
            <person name="Haas B."/>
            <person name="Abouelleil A."/>
            <person name="Allen A.W."/>
            <person name="Alvarado L."/>
            <person name="Arachchi H.M."/>
            <person name="Berlin A.M."/>
            <person name="Chapman S.B."/>
            <person name="Gainer-Dewar J."/>
            <person name="Goldberg J."/>
            <person name="Griggs A."/>
            <person name="Gujja S."/>
            <person name="Hansen M."/>
            <person name="Howarth C."/>
            <person name="Imamovic A."/>
            <person name="Ireland A."/>
            <person name="Larimer J."/>
            <person name="McCowan C."/>
            <person name="Murphy C."/>
            <person name="Pearson M."/>
            <person name="Poon T.W."/>
            <person name="Priest M."/>
            <person name="Roberts A."/>
            <person name="Saif S."/>
            <person name="Shea T."/>
            <person name="Sisk P."/>
            <person name="Sykes S."/>
            <person name="Wortman J."/>
            <person name="Nusbaum C."/>
            <person name="Birren B."/>
        </authorList>
    </citation>
    <scope>NUCLEOTIDE SEQUENCE [LARGE SCALE GENOMIC DNA]</scope>
    <source>
        <strain evidence="1 2">ATCC 51939</strain>
    </source>
</reference>
<dbReference type="HOGENOM" id="CLU_037618_3_0_12"/>
<dbReference type="PANTHER" id="PTHR48098">
    <property type="entry name" value="ENTEROCHELIN ESTERASE-RELATED"/>
    <property type="match status" value="1"/>
</dbReference>
<dbReference type="InterPro" id="IPR029058">
    <property type="entry name" value="AB_hydrolase_fold"/>
</dbReference>
<dbReference type="Proteomes" id="UP000014541">
    <property type="component" value="Unassembled WGS sequence"/>
</dbReference>
<keyword evidence="2" id="KW-1185">Reference proteome</keyword>
<dbReference type="Gene3D" id="3.40.50.1820">
    <property type="entry name" value="alpha/beta hydrolase"/>
    <property type="match status" value="1"/>
</dbReference>
<evidence type="ECO:0000313" key="2">
    <source>
        <dbReference type="Proteomes" id="UP000014541"/>
    </source>
</evidence>
<dbReference type="eggNOG" id="COG0627">
    <property type="taxonomic scope" value="Bacteria"/>
</dbReference>
<gene>
    <name evidence="1" type="ORF">HMPREF9194_00729</name>
</gene>
<proteinExistence type="predicted"/>
<dbReference type="InterPro" id="IPR000801">
    <property type="entry name" value="Esterase-like"/>
</dbReference>
<dbReference type="OrthoDB" id="9803578at2"/>
<evidence type="ECO:0000313" key="1">
    <source>
        <dbReference type="EMBL" id="EPF30412.1"/>
    </source>
</evidence>
<dbReference type="STRING" id="1125699.HMPREF9194_00729"/>
<sequence>MALIHAQFYSQSLMRNVPFCAFIPIEKPAQGEDAFKKSAQFQKGLKTLYLLHGLSGCETDWITLTCVRAYAAKKNLALIMPSAENRFYIDGALPNERYGTYVGEELVNASRALFNLSERREDTFIAGLSMGGAGAIRSACLYPETFSAAAGLSSAFLNSVHLAGNNPSFSQKWADSVFGSVENMEQTYKNAAKSLKERTKRELYPRFYLGCGTEDFLIEANRDFHRFLSENGIEHRYEESPGIHDWNFWDAGIKKVIDWLCPDTE</sequence>
<dbReference type="PANTHER" id="PTHR48098:SF1">
    <property type="entry name" value="DIACYLGLYCEROL ACYLTRANSFERASE_MYCOLYLTRANSFERASE AG85A"/>
    <property type="match status" value="1"/>
</dbReference>
<dbReference type="EMBL" id="ATFF01000006">
    <property type="protein sequence ID" value="EPF30412.1"/>
    <property type="molecule type" value="Genomic_DNA"/>
</dbReference>
<dbReference type="InterPro" id="IPR050583">
    <property type="entry name" value="Mycobacterial_A85_antigen"/>
</dbReference>
<dbReference type="RefSeq" id="WP_016525023.1">
    <property type="nucleotide sequence ID" value="NZ_KE332518.1"/>
</dbReference>
<dbReference type="PATRIC" id="fig|1125699.3.peg.741"/>
<dbReference type="GO" id="GO:0016747">
    <property type="term" value="F:acyltransferase activity, transferring groups other than amino-acyl groups"/>
    <property type="evidence" value="ECO:0007669"/>
    <property type="project" value="TreeGrafter"/>
</dbReference>
<accession>S3KDX0</accession>
<name>S3KDX0_TREMA</name>
<dbReference type="SUPFAM" id="SSF53474">
    <property type="entry name" value="alpha/beta-Hydrolases"/>
    <property type="match status" value="1"/>
</dbReference>
<organism evidence="1 2">
    <name type="scientific">Treponema maltophilum ATCC 51939</name>
    <dbReference type="NCBI Taxonomy" id="1125699"/>
    <lineage>
        <taxon>Bacteria</taxon>
        <taxon>Pseudomonadati</taxon>
        <taxon>Spirochaetota</taxon>
        <taxon>Spirochaetia</taxon>
        <taxon>Spirochaetales</taxon>
        <taxon>Treponemataceae</taxon>
        <taxon>Treponema</taxon>
    </lineage>
</organism>